<dbReference type="EMBL" id="JACIDX010000005">
    <property type="protein sequence ID" value="MBB3954731.1"/>
    <property type="molecule type" value="Genomic_DNA"/>
</dbReference>
<keyword evidence="3" id="KW-1185">Reference proteome</keyword>
<sequence>MPKHRQDSSEIDEPSLEEDFHGLFTSTRAAFDSEIEYQKARAGMAVGLVLRIAGLTALALALVFFLLMAIIMGSLLGLATLVGPWGAMGIVVALLLLITFWSVLKVKRAIRRLITLFSASEGDA</sequence>
<evidence type="ECO:0000256" key="1">
    <source>
        <dbReference type="SAM" id="Phobius"/>
    </source>
</evidence>
<proteinExistence type="predicted"/>
<accession>A0A7W6G5Y3</accession>
<comment type="caution">
    <text evidence="2">The sequence shown here is derived from an EMBL/GenBank/DDBJ whole genome shotgun (WGS) entry which is preliminary data.</text>
</comment>
<feature type="transmembrane region" description="Helical" evidence="1">
    <location>
        <begin position="48"/>
        <end position="79"/>
    </location>
</feature>
<dbReference type="Pfam" id="PF07332">
    <property type="entry name" value="Phage_holin_3_6"/>
    <property type="match status" value="1"/>
</dbReference>
<evidence type="ECO:0008006" key="4">
    <source>
        <dbReference type="Google" id="ProtNLM"/>
    </source>
</evidence>
<dbReference type="RefSeq" id="WP_183624435.1">
    <property type="nucleotide sequence ID" value="NZ_JACIDX010000005.1"/>
</dbReference>
<dbReference type="InterPro" id="IPR009937">
    <property type="entry name" value="Phage_holin_3_6"/>
</dbReference>
<evidence type="ECO:0000313" key="2">
    <source>
        <dbReference type="EMBL" id="MBB3954731.1"/>
    </source>
</evidence>
<feature type="transmembrane region" description="Helical" evidence="1">
    <location>
        <begin position="85"/>
        <end position="104"/>
    </location>
</feature>
<keyword evidence="1" id="KW-0812">Transmembrane</keyword>
<name>A0A7W6G5Y3_9SPHN</name>
<evidence type="ECO:0000313" key="3">
    <source>
        <dbReference type="Proteomes" id="UP000548867"/>
    </source>
</evidence>
<protein>
    <recommendedName>
        <fullName evidence="4">Phage holin family protein</fullName>
    </recommendedName>
</protein>
<dbReference type="Proteomes" id="UP000548867">
    <property type="component" value="Unassembled WGS sequence"/>
</dbReference>
<keyword evidence="1" id="KW-0472">Membrane</keyword>
<dbReference type="AlphaFoldDB" id="A0A7W6G5Y3"/>
<reference evidence="2 3" key="1">
    <citation type="submission" date="2020-08" db="EMBL/GenBank/DDBJ databases">
        <title>Genomic Encyclopedia of Type Strains, Phase IV (KMG-IV): sequencing the most valuable type-strain genomes for metagenomic binning, comparative biology and taxonomic classification.</title>
        <authorList>
            <person name="Goeker M."/>
        </authorList>
    </citation>
    <scope>NUCLEOTIDE SEQUENCE [LARGE SCALE GENOMIC DNA]</scope>
    <source>
        <strain evidence="2 3">DSM 27057</strain>
    </source>
</reference>
<organism evidence="2 3">
    <name type="scientific">Novosphingobium sediminicola</name>
    <dbReference type="NCBI Taxonomy" id="563162"/>
    <lineage>
        <taxon>Bacteria</taxon>
        <taxon>Pseudomonadati</taxon>
        <taxon>Pseudomonadota</taxon>
        <taxon>Alphaproteobacteria</taxon>
        <taxon>Sphingomonadales</taxon>
        <taxon>Sphingomonadaceae</taxon>
        <taxon>Novosphingobium</taxon>
    </lineage>
</organism>
<gene>
    <name evidence="2" type="ORF">GGR38_001670</name>
</gene>
<keyword evidence="1" id="KW-1133">Transmembrane helix</keyword>